<dbReference type="Proteomes" id="UP000177309">
    <property type="component" value="Unassembled WGS sequence"/>
</dbReference>
<accession>A0A1F4TPH9</accession>
<dbReference type="AlphaFoldDB" id="A0A1F4TPH9"/>
<comment type="caution">
    <text evidence="1">The sequence shown here is derived from an EMBL/GenBank/DDBJ whole genome shotgun (WGS) entry which is preliminary data.</text>
</comment>
<evidence type="ECO:0008006" key="3">
    <source>
        <dbReference type="Google" id="ProtNLM"/>
    </source>
</evidence>
<reference evidence="1 2" key="1">
    <citation type="journal article" date="2016" name="Nat. Commun.">
        <title>Thousands of microbial genomes shed light on interconnected biogeochemical processes in an aquifer system.</title>
        <authorList>
            <person name="Anantharaman K."/>
            <person name="Brown C.T."/>
            <person name="Hug L.A."/>
            <person name="Sharon I."/>
            <person name="Castelle C.J."/>
            <person name="Probst A.J."/>
            <person name="Thomas B.C."/>
            <person name="Singh A."/>
            <person name="Wilkins M.J."/>
            <person name="Karaoz U."/>
            <person name="Brodie E.L."/>
            <person name="Williams K.H."/>
            <person name="Hubbard S.S."/>
            <person name="Banfield J.F."/>
        </authorList>
    </citation>
    <scope>NUCLEOTIDE SEQUENCE [LARGE SCALE GENOMIC DNA]</scope>
</reference>
<dbReference type="EMBL" id="MEUI01000014">
    <property type="protein sequence ID" value="OGC34624.1"/>
    <property type="molecule type" value="Genomic_DNA"/>
</dbReference>
<name>A0A1F4TPH9_UNCSA</name>
<gene>
    <name evidence="1" type="ORF">A2462_04760</name>
</gene>
<evidence type="ECO:0000313" key="1">
    <source>
        <dbReference type="EMBL" id="OGC34624.1"/>
    </source>
</evidence>
<protein>
    <recommendedName>
        <fullName evidence="3">HD domain-containing protein</fullName>
    </recommendedName>
</protein>
<organism evidence="1 2">
    <name type="scientific">candidate division WOR-1 bacterium RIFOXYC2_FULL_41_25</name>
    <dbReference type="NCBI Taxonomy" id="1802586"/>
    <lineage>
        <taxon>Bacteria</taxon>
        <taxon>Bacillati</taxon>
        <taxon>Saganbacteria</taxon>
    </lineage>
</organism>
<evidence type="ECO:0000313" key="2">
    <source>
        <dbReference type="Proteomes" id="UP000177309"/>
    </source>
</evidence>
<proteinExistence type="predicted"/>
<sequence>MLVRKIYPGASVLALTSKASTLDILQKAVSELGKVLPRRAKHIRMVVQSQEALARRDVDFFFARLPQELKTQEQTKLGLSPAQYKHRFTEIMQYFFDKHKRLSEKHKELLELATWAHDLGVPLGIEQEHSLNGAKIIGKLIRDKSLANKIGSLILFHGLHAGLSCYFFPRDLYKLPQKLQPTLFLLDFCDATARIDFNNNPFNPIGLELMEYYLNISTPKGLKHLENPEKLLDLRLRYGFGFVIFQGKLSKEDKTTMFEEGKRQTVPLSPSELTTFYGSLFRSTFSNLLFPTLDSTQERAQAMIGIKQVYNQAHMQGEVVLWPDIDIGERFIADGGVNTFVSRYKEHIRQHGIATLLSAKPEKRTLLFMVSRLYPEKK</sequence>